<name>A0ABR1T6U6_9PEZI</name>
<evidence type="ECO:0000256" key="3">
    <source>
        <dbReference type="ARBA" id="ARBA00022617"/>
    </source>
</evidence>
<keyword evidence="5" id="KW-0408">Iron</keyword>
<dbReference type="Gene3D" id="1.10.630.10">
    <property type="entry name" value="Cytochrome P450"/>
    <property type="match status" value="1"/>
</dbReference>
<organism evidence="7 8">
    <name type="scientific">Apiospora phragmitis</name>
    <dbReference type="NCBI Taxonomy" id="2905665"/>
    <lineage>
        <taxon>Eukaryota</taxon>
        <taxon>Fungi</taxon>
        <taxon>Dikarya</taxon>
        <taxon>Ascomycota</taxon>
        <taxon>Pezizomycotina</taxon>
        <taxon>Sordariomycetes</taxon>
        <taxon>Xylariomycetidae</taxon>
        <taxon>Amphisphaeriales</taxon>
        <taxon>Apiosporaceae</taxon>
        <taxon>Apiospora</taxon>
    </lineage>
</organism>
<evidence type="ECO:0000256" key="1">
    <source>
        <dbReference type="ARBA" id="ARBA00001971"/>
    </source>
</evidence>
<comment type="similarity">
    <text evidence="2">Belongs to the cytochrome P450 family.</text>
</comment>
<evidence type="ECO:0000256" key="4">
    <source>
        <dbReference type="ARBA" id="ARBA00022723"/>
    </source>
</evidence>
<dbReference type="EMBL" id="JAQQWL010000013">
    <property type="protein sequence ID" value="KAK8042325.1"/>
    <property type="molecule type" value="Genomic_DNA"/>
</dbReference>
<evidence type="ECO:0000313" key="7">
    <source>
        <dbReference type="EMBL" id="KAK8042325.1"/>
    </source>
</evidence>
<evidence type="ECO:0000256" key="2">
    <source>
        <dbReference type="ARBA" id="ARBA00010617"/>
    </source>
</evidence>
<dbReference type="PANTHER" id="PTHR24305:SF232">
    <property type="entry name" value="P450, PUTATIVE (EUROFUNG)-RELATED"/>
    <property type="match status" value="1"/>
</dbReference>
<keyword evidence="6" id="KW-0812">Transmembrane</keyword>
<dbReference type="InterPro" id="IPR050121">
    <property type="entry name" value="Cytochrome_P450_monoxygenase"/>
</dbReference>
<dbReference type="Proteomes" id="UP001480595">
    <property type="component" value="Unassembled WGS sequence"/>
</dbReference>
<comment type="cofactor">
    <cofactor evidence="1">
        <name>heme</name>
        <dbReference type="ChEBI" id="CHEBI:30413"/>
    </cofactor>
</comment>
<feature type="transmembrane region" description="Helical" evidence="6">
    <location>
        <begin position="6"/>
        <end position="26"/>
    </location>
</feature>
<keyword evidence="3" id="KW-0349">Heme</keyword>
<sequence>MEVLPAVFTYHVLAGTVALLLVLVTWRRYWAPISHIPGPFTASFTRLWHMHRILKGDQNTELIRLHEKHGYFVRISFDGVSVSHPDAIKKVLLAPLEKVRLPLFPKHWAISHLSLITYQHPLGMFGTKGERTLYESNSQRTRIRSIGLAQTLAIPDYRFQSAMSTTDPKQKRGRSRRLAPGYALSNVIKSELAIDKTVIGEVTFSRKFGFLEQGIDVGNSISSSLALNAYIAVAAFLRWLHVALLANPIVTWLAILPMGHLLNTTKKAVSERQHSTDARWDILASWLQQMRQYPDQMDMKTNHTQERD</sequence>
<evidence type="ECO:0000256" key="5">
    <source>
        <dbReference type="ARBA" id="ARBA00023004"/>
    </source>
</evidence>
<keyword evidence="6" id="KW-0472">Membrane</keyword>
<keyword evidence="4" id="KW-0479">Metal-binding</keyword>
<dbReference type="PANTHER" id="PTHR24305">
    <property type="entry name" value="CYTOCHROME P450"/>
    <property type="match status" value="1"/>
</dbReference>
<keyword evidence="8" id="KW-1185">Reference proteome</keyword>
<accession>A0ABR1T6U6</accession>
<gene>
    <name evidence="7" type="ORF">PG994_012808</name>
</gene>
<dbReference type="InterPro" id="IPR036396">
    <property type="entry name" value="Cyt_P450_sf"/>
</dbReference>
<dbReference type="RefSeq" id="XP_066709178.1">
    <property type="nucleotide sequence ID" value="XM_066864217.1"/>
</dbReference>
<evidence type="ECO:0000313" key="8">
    <source>
        <dbReference type="Proteomes" id="UP001480595"/>
    </source>
</evidence>
<reference evidence="7 8" key="1">
    <citation type="submission" date="2023-01" db="EMBL/GenBank/DDBJ databases">
        <title>Analysis of 21 Apiospora genomes using comparative genomics revels a genus with tremendous synthesis potential of carbohydrate active enzymes and secondary metabolites.</title>
        <authorList>
            <person name="Sorensen T."/>
        </authorList>
    </citation>
    <scope>NUCLEOTIDE SEQUENCE [LARGE SCALE GENOMIC DNA]</scope>
    <source>
        <strain evidence="7 8">CBS 135458</strain>
    </source>
</reference>
<comment type="caution">
    <text evidence="7">The sequence shown here is derived from an EMBL/GenBank/DDBJ whole genome shotgun (WGS) entry which is preliminary data.</text>
</comment>
<proteinExistence type="inferred from homology"/>
<keyword evidence="6" id="KW-1133">Transmembrane helix</keyword>
<evidence type="ECO:0000256" key="6">
    <source>
        <dbReference type="SAM" id="Phobius"/>
    </source>
</evidence>
<protein>
    <submittedName>
        <fullName evidence="7">Cytochrome P450</fullName>
    </submittedName>
</protein>
<feature type="transmembrane region" description="Helical" evidence="6">
    <location>
        <begin position="243"/>
        <end position="262"/>
    </location>
</feature>
<dbReference type="GeneID" id="92097280"/>
<dbReference type="SUPFAM" id="SSF48264">
    <property type="entry name" value="Cytochrome P450"/>
    <property type="match status" value="2"/>
</dbReference>